<dbReference type="GO" id="GO:0006312">
    <property type="term" value="P:mitotic recombination"/>
    <property type="evidence" value="ECO:0007669"/>
    <property type="project" value="TreeGrafter"/>
</dbReference>
<dbReference type="Proteomes" id="UP000678393">
    <property type="component" value="Unassembled WGS sequence"/>
</dbReference>
<dbReference type="InterPro" id="IPR007861">
    <property type="entry name" value="DNA_mismatch_repair_MutS_clamp"/>
</dbReference>
<evidence type="ECO:0000256" key="1">
    <source>
        <dbReference type="ARBA" id="ARBA00004123"/>
    </source>
</evidence>
<feature type="non-terminal residue" evidence="15">
    <location>
        <position position="1"/>
    </location>
</feature>
<dbReference type="GO" id="GO:0005634">
    <property type="term" value="C:nucleus"/>
    <property type="evidence" value="ECO:0007669"/>
    <property type="project" value="UniProtKB-SubCell"/>
</dbReference>
<evidence type="ECO:0000256" key="2">
    <source>
        <dbReference type="ARBA" id="ARBA00007094"/>
    </source>
</evidence>
<dbReference type="SUPFAM" id="SSF55271">
    <property type="entry name" value="DNA repair protein MutS, domain I"/>
    <property type="match status" value="1"/>
</dbReference>
<comment type="similarity">
    <text evidence="2">Belongs to the DNA mismatch repair MutS family. MSH3 subfamily.</text>
</comment>
<dbReference type="Pfam" id="PF01624">
    <property type="entry name" value="MutS_I"/>
    <property type="match status" value="1"/>
</dbReference>
<keyword evidence="6" id="KW-0067">ATP-binding</keyword>
<keyword evidence="4 11" id="KW-0547">Nucleotide-binding</keyword>
<dbReference type="SMART" id="SM00533">
    <property type="entry name" value="MUTSd"/>
    <property type="match status" value="1"/>
</dbReference>
<keyword evidence="16" id="KW-1185">Reference proteome</keyword>
<dbReference type="InterPro" id="IPR045076">
    <property type="entry name" value="MutS"/>
</dbReference>
<dbReference type="Pfam" id="PF05190">
    <property type="entry name" value="MutS_IV"/>
    <property type="match status" value="1"/>
</dbReference>
<evidence type="ECO:0000256" key="9">
    <source>
        <dbReference type="ARBA" id="ARBA00023242"/>
    </source>
</evidence>
<dbReference type="OrthoDB" id="10252754at2759"/>
<dbReference type="EMBL" id="CAJHNH020003224">
    <property type="protein sequence ID" value="CAG5128814.1"/>
    <property type="molecule type" value="Genomic_DNA"/>
</dbReference>
<evidence type="ECO:0000256" key="11">
    <source>
        <dbReference type="RuleBase" id="RU003756"/>
    </source>
</evidence>
<dbReference type="SMART" id="SM00534">
    <property type="entry name" value="MUTSac"/>
    <property type="match status" value="1"/>
</dbReference>
<evidence type="ECO:0000256" key="6">
    <source>
        <dbReference type="ARBA" id="ARBA00022840"/>
    </source>
</evidence>
<sequence>VVKKSGKKQSSTATKEDDDEVPKSKKLCLPKKSGDVNKNNAAMKKNTQKMKTSSDKLKNFEYEESDNSKQKREIFKPRNKLPNIVFDDDVENMDQGSNDSDGDAVLAHMSGPSSVESSVVSSYSSFHNYRASASASQSLTAIGKKPGKYTPLEQQYVDIKAQNPDVVLFVECGYKYRFFGEDAEIAARILKIYCRMDHNFMTASIPVHRLFVHVRRIVAAGYKVGIVKQMETAHLKAAAGNKSAPFTRQLTALYTKSTLIGEDILYPLCDAEADCETTSWQSNHYLMCLCEQQASSGTSCHIGFVCVDVSTGEVIYDEFTDGTTYSELDTCVAHLQPVEMLISSDASQKLKDIIMGITALSEKQDDRIRLEIIDSDVFNPTKAVSLISQFYSSDQSKLQEALNLPKLVINCLAALLEYLKSFHLERVLSVTSNLCQFSRRSKHMFLNSRSLHSLEVFSNSCDGTEKGSLFWVLNHTCTRFGARLLRKWLTQPLLAVEEIQARLDAVQELVDGSFHGLTGIQQTMAKLPDLERGLCSIFHKKCSVIEFCSVLKALEKVRKELCSLHVPAKSSLLQSLLCNIPEYLEDVSEFSSQINEKAAKENDKSNLFEDDSKFPVIGNRKDEISKLEKLIQEHLREIRLTLKQPSLKYVTVNQIEFLAEVKNSQTDLVPSNWTLISSTKVVSRYHTPYVVEHYRKLNELREQLILDVNVCWQEFLEQFSSQFTRYQRAVTALASLDCLMSLATTARQGSFCRPHVDGERACIEIKQGRHPVIEALSHGQEQFVPNDTHLDADSQRVMVVSGPNMGGKSSYIRQVALISIMAQIGSYVPAESASLGVVDAIYTRMGASDEIFKGRSTFMVELQEASEIMAEATDKSLVILDELGRGTSTYDGVAIAHATLEYFIQNYRCLVLFVTHFPMMSEFQLAYPDQVKNFHMAFLLHDKDKLSGVEPVTFLYQLSEGAAADSYGLNVARLAEIPDSILRTAAQKSRELARKLAKKVWTQQTFVKLFKATEKDIIEALRECAQPDELL</sequence>
<dbReference type="InterPro" id="IPR007860">
    <property type="entry name" value="DNA_mmatch_repair_MutS_con_dom"/>
</dbReference>
<dbReference type="InterPro" id="IPR036187">
    <property type="entry name" value="DNA_mismatch_repair_MutS_sf"/>
</dbReference>
<dbReference type="FunFam" id="3.40.50.300:FF:000870">
    <property type="entry name" value="MutS protein homolog 4"/>
    <property type="match status" value="1"/>
</dbReference>
<dbReference type="GO" id="GO:0006298">
    <property type="term" value="P:mismatch repair"/>
    <property type="evidence" value="ECO:0007669"/>
    <property type="project" value="InterPro"/>
</dbReference>
<evidence type="ECO:0000313" key="15">
    <source>
        <dbReference type="EMBL" id="CAG5128814.1"/>
    </source>
</evidence>
<feature type="region of interest" description="Disordered" evidence="13">
    <location>
        <begin position="1"/>
        <end position="72"/>
    </location>
</feature>
<evidence type="ECO:0000256" key="13">
    <source>
        <dbReference type="SAM" id="MobiDB-lite"/>
    </source>
</evidence>
<organism evidence="15 16">
    <name type="scientific">Candidula unifasciata</name>
    <dbReference type="NCBI Taxonomy" id="100452"/>
    <lineage>
        <taxon>Eukaryota</taxon>
        <taxon>Metazoa</taxon>
        <taxon>Spiralia</taxon>
        <taxon>Lophotrochozoa</taxon>
        <taxon>Mollusca</taxon>
        <taxon>Gastropoda</taxon>
        <taxon>Heterobranchia</taxon>
        <taxon>Euthyneura</taxon>
        <taxon>Panpulmonata</taxon>
        <taxon>Eupulmonata</taxon>
        <taxon>Stylommatophora</taxon>
        <taxon>Helicina</taxon>
        <taxon>Helicoidea</taxon>
        <taxon>Geomitridae</taxon>
        <taxon>Candidula</taxon>
    </lineage>
</organism>
<dbReference type="InterPro" id="IPR016151">
    <property type="entry name" value="DNA_mismatch_repair_MutS_N"/>
</dbReference>
<dbReference type="PIRSF" id="PIRSF037677">
    <property type="entry name" value="DNA_mis_repair_Msh6"/>
    <property type="match status" value="1"/>
</dbReference>
<dbReference type="Gene3D" id="3.40.1170.10">
    <property type="entry name" value="DNA repair protein MutS, domain I"/>
    <property type="match status" value="1"/>
</dbReference>
<reference evidence="15" key="1">
    <citation type="submission" date="2021-04" db="EMBL/GenBank/DDBJ databases">
        <authorList>
            <consortium name="Molecular Ecology Group"/>
        </authorList>
    </citation>
    <scope>NUCLEOTIDE SEQUENCE</scope>
</reference>
<evidence type="ECO:0000256" key="5">
    <source>
        <dbReference type="ARBA" id="ARBA00022763"/>
    </source>
</evidence>
<dbReference type="SUPFAM" id="SSF53150">
    <property type="entry name" value="DNA repair protein MutS, domain II"/>
    <property type="match status" value="1"/>
</dbReference>
<dbReference type="Gene3D" id="3.40.50.300">
    <property type="entry name" value="P-loop containing nucleotide triphosphate hydrolases"/>
    <property type="match status" value="1"/>
</dbReference>
<proteinExistence type="inferred from homology"/>
<evidence type="ECO:0000313" key="16">
    <source>
        <dbReference type="Proteomes" id="UP000678393"/>
    </source>
</evidence>
<keyword evidence="8 11" id="KW-0234">DNA repair</keyword>
<protein>
    <recommendedName>
        <fullName evidence="3 10">DNA mismatch repair protein MSH3</fullName>
    </recommendedName>
    <alternativeName>
        <fullName evidence="3 10">DNA mismatch repair protein MSH3</fullName>
    </alternativeName>
</protein>
<evidence type="ECO:0000256" key="10">
    <source>
        <dbReference type="ARBA" id="ARBA00073774"/>
    </source>
</evidence>
<dbReference type="Gene3D" id="1.10.1420.10">
    <property type="match status" value="2"/>
</dbReference>
<dbReference type="GO" id="GO:0140664">
    <property type="term" value="F:ATP-dependent DNA damage sensor activity"/>
    <property type="evidence" value="ECO:0007669"/>
    <property type="project" value="InterPro"/>
</dbReference>
<dbReference type="FunFam" id="3.40.1170.10:FF:000004">
    <property type="entry name" value="DNA mismatch repair protein"/>
    <property type="match status" value="1"/>
</dbReference>
<dbReference type="GO" id="GO:0005524">
    <property type="term" value="F:ATP binding"/>
    <property type="evidence" value="ECO:0007669"/>
    <property type="project" value="UniProtKB-KW"/>
</dbReference>
<evidence type="ECO:0000259" key="14">
    <source>
        <dbReference type="PROSITE" id="PS00486"/>
    </source>
</evidence>
<dbReference type="InterPro" id="IPR027417">
    <property type="entry name" value="P-loop_NTPase"/>
</dbReference>
<comment type="caution">
    <text evidence="15">The sequence shown here is derived from an EMBL/GenBank/DDBJ whole genome shotgun (WGS) entry which is preliminary data.</text>
</comment>
<dbReference type="InterPro" id="IPR000432">
    <property type="entry name" value="DNA_mismatch_repair_MutS_C"/>
</dbReference>
<dbReference type="FunFam" id="1.10.1420.10:FF:000004">
    <property type="entry name" value="DNA mismatch repair protein Msh3"/>
    <property type="match status" value="1"/>
</dbReference>
<feature type="domain" description="DNA mismatch repair proteins mutS family" evidence="14">
    <location>
        <begin position="876"/>
        <end position="892"/>
    </location>
</feature>
<dbReference type="SUPFAM" id="SSF48334">
    <property type="entry name" value="DNA repair protein MutS, domain III"/>
    <property type="match status" value="1"/>
</dbReference>
<dbReference type="PANTHER" id="PTHR11361:SF122">
    <property type="entry name" value="DNA MISMATCH REPAIR PROTEIN MSH3"/>
    <property type="match status" value="1"/>
</dbReference>
<dbReference type="InterPro" id="IPR017261">
    <property type="entry name" value="DNA_mismatch_repair_MutS/MSH"/>
</dbReference>
<dbReference type="InterPro" id="IPR007695">
    <property type="entry name" value="DNA_mismatch_repair_MutS-lik_N"/>
</dbReference>
<keyword evidence="9" id="KW-0539">Nucleus</keyword>
<keyword evidence="7 11" id="KW-0238">DNA-binding</keyword>
<evidence type="ECO:0000256" key="7">
    <source>
        <dbReference type="ARBA" id="ARBA00023125"/>
    </source>
</evidence>
<feature type="coiled-coil region" evidence="12">
    <location>
        <begin position="617"/>
        <end position="644"/>
    </location>
</feature>
<dbReference type="PROSITE" id="PS00486">
    <property type="entry name" value="DNA_MISMATCH_REPAIR_2"/>
    <property type="match status" value="1"/>
</dbReference>
<name>A0A8S3ZGT7_9EUPU</name>
<dbReference type="NCBIfam" id="NF003810">
    <property type="entry name" value="PRK05399.1"/>
    <property type="match status" value="1"/>
</dbReference>
<dbReference type="Pfam" id="PF05188">
    <property type="entry name" value="MutS_II"/>
    <property type="match status" value="1"/>
</dbReference>
<evidence type="ECO:0000256" key="12">
    <source>
        <dbReference type="SAM" id="Coils"/>
    </source>
</evidence>
<dbReference type="Pfam" id="PF00488">
    <property type="entry name" value="MutS_V"/>
    <property type="match status" value="1"/>
</dbReference>
<keyword evidence="12" id="KW-0175">Coiled coil</keyword>
<evidence type="ECO:0000256" key="8">
    <source>
        <dbReference type="ARBA" id="ARBA00023204"/>
    </source>
</evidence>
<comment type="function">
    <text evidence="11">Component of the post-replicative DNA mismatch repair system (MMR).</text>
</comment>
<comment type="subcellular location">
    <subcellularLocation>
        <location evidence="1">Nucleus</location>
    </subcellularLocation>
</comment>
<evidence type="ECO:0000256" key="4">
    <source>
        <dbReference type="ARBA" id="ARBA00022741"/>
    </source>
</evidence>
<dbReference type="Gene3D" id="3.30.420.110">
    <property type="entry name" value="MutS, connector domain"/>
    <property type="match status" value="1"/>
</dbReference>
<accession>A0A8S3ZGT7</accession>
<dbReference type="InterPro" id="IPR007696">
    <property type="entry name" value="DNA_mismatch_repair_MutS_core"/>
</dbReference>
<dbReference type="AlphaFoldDB" id="A0A8S3ZGT7"/>
<keyword evidence="5 11" id="KW-0227">DNA damage</keyword>
<dbReference type="Pfam" id="PF05192">
    <property type="entry name" value="MutS_III"/>
    <property type="match status" value="1"/>
</dbReference>
<evidence type="ECO:0000256" key="3">
    <source>
        <dbReference type="ARBA" id="ARBA00022151"/>
    </source>
</evidence>
<gene>
    <name evidence="15" type="ORF">CUNI_LOCUS14372</name>
</gene>
<dbReference type="GO" id="GO:0030983">
    <property type="term" value="F:mismatched DNA binding"/>
    <property type="evidence" value="ECO:0007669"/>
    <property type="project" value="InterPro"/>
</dbReference>
<dbReference type="InterPro" id="IPR036678">
    <property type="entry name" value="MutS_con_dom_sf"/>
</dbReference>
<dbReference type="PANTHER" id="PTHR11361">
    <property type="entry name" value="DNA MISMATCH REPAIR PROTEIN MUTS FAMILY MEMBER"/>
    <property type="match status" value="1"/>
</dbReference>
<feature type="compositionally biased region" description="Basic and acidic residues" evidence="13">
    <location>
        <begin position="52"/>
        <end position="72"/>
    </location>
</feature>
<dbReference type="SUPFAM" id="SSF52540">
    <property type="entry name" value="P-loop containing nucleoside triphosphate hydrolases"/>
    <property type="match status" value="1"/>
</dbReference>